<organism evidence="1 2">
    <name type="scientific">Nyssa sinensis</name>
    <dbReference type="NCBI Taxonomy" id="561372"/>
    <lineage>
        <taxon>Eukaryota</taxon>
        <taxon>Viridiplantae</taxon>
        <taxon>Streptophyta</taxon>
        <taxon>Embryophyta</taxon>
        <taxon>Tracheophyta</taxon>
        <taxon>Spermatophyta</taxon>
        <taxon>Magnoliopsida</taxon>
        <taxon>eudicotyledons</taxon>
        <taxon>Gunneridae</taxon>
        <taxon>Pentapetalae</taxon>
        <taxon>asterids</taxon>
        <taxon>Cornales</taxon>
        <taxon>Nyssaceae</taxon>
        <taxon>Nyssa</taxon>
    </lineage>
</organism>
<proteinExistence type="predicted"/>
<name>A0A5J4ZYW7_9ASTE</name>
<evidence type="ECO:0000313" key="1">
    <source>
        <dbReference type="EMBL" id="KAA8523104.1"/>
    </source>
</evidence>
<dbReference type="Proteomes" id="UP000325577">
    <property type="component" value="Linkage Group LG4"/>
</dbReference>
<dbReference type="EMBL" id="CM018047">
    <property type="protein sequence ID" value="KAA8523104.1"/>
    <property type="molecule type" value="Genomic_DNA"/>
</dbReference>
<protein>
    <submittedName>
        <fullName evidence="1">Uncharacterized protein</fullName>
    </submittedName>
</protein>
<evidence type="ECO:0000313" key="2">
    <source>
        <dbReference type="Proteomes" id="UP000325577"/>
    </source>
</evidence>
<gene>
    <name evidence="1" type="ORF">F0562_009527</name>
</gene>
<reference evidence="1 2" key="1">
    <citation type="submission" date="2019-09" db="EMBL/GenBank/DDBJ databases">
        <title>A chromosome-level genome assembly of the Chinese tupelo Nyssa sinensis.</title>
        <authorList>
            <person name="Yang X."/>
            <person name="Kang M."/>
            <person name="Yang Y."/>
            <person name="Xiong H."/>
            <person name="Wang M."/>
            <person name="Zhang Z."/>
            <person name="Wang Z."/>
            <person name="Wu H."/>
            <person name="Ma T."/>
            <person name="Liu J."/>
            <person name="Xi Z."/>
        </authorList>
    </citation>
    <scope>NUCLEOTIDE SEQUENCE [LARGE SCALE GENOMIC DNA]</scope>
    <source>
        <strain evidence="1">J267</strain>
        <tissue evidence="1">Leaf</tissue>
    </source>
</reference>
<sequence>MDNVKHYMSCRTSSTRPCPLTSLHGGNRCYRTHIDTSDQSLEFNLLFAGLKLLGLNNLKFFEVGGES</sequence>
<dbReference type="AlphaFoldDB" id="A0A5J4ZYW7"/>
<keyword evidence="2" id="KW-1185">Reference proteome</keyword>
<accession>A0A5J4ZYW7</accession>